<keyword evidence="4" id="KW-0101">Branched-chain amino acid catabolism</keyword>
<evidence type="ECO:0000313" key="10">
    <source>
        <dbReference type="EMBL" id="JAT68694.1"/>
    </source>
</evidence>
<dbReference type="InterPro" id="IPR029154">
    <property type="entry name" value="HIBADH-like_NADP-bd"/>
</dbReference>
<name>A0A1D1ZNY6_AUXPR</name>
<dbReference type="SUPFAM" id="SSF48179">
    <property type="entry name" value="6-phosphogluconate dehydrogenase C-terminal domain-like"/>
    <property type="match status" value="1"/>
</dbReference>
<dbReference type="InterPro" id="IPR008927">
    <property type="entry name" value="6-PGluconate_DH-like_C_sf"/>
</dbReference>
<dbReference type="InterPro" id="IPR011548">
    <property type="entry name" value="HIBADH"/>
</dbReference>
<protein>
    <recommendedName>
        <fullName evidence="3">3-hydroxyisobutyrate dehydrogenase</fullName>
        <ecNumber evidence="3">1.1.1.31</ecNumber>
    </recommendedName>
</protein>
<dbReference type="NCBIfam" id="TIGR01692">
    <property type="entry name" value="HIBADH"/>
    <property type="match status" value="1"/>
</dbReference>
<dbReference type="Pfam" id="PF14833">
    <property type="entry name" value="NAD_binding_11"/>
    <property type="match status" value="1"/>
</dbReference>
<dbReference type="SUPFAM" id="SSF51735">
    <property type="entry name" value="NAD(P)-binding Rossmann-fold domains"/>
    <property type="match status" value="1"/>
</dbReference>
<dbReference type="Pfam" id="PF03446">
    <property type="entry name" value="NAD_binding_2"/>
    <property type="match status" value="1"/>
</dbReference>
<feature type="domain" description="3-hydroxyisobutyrate dehydrogenase-like NAD-binding" evidence="9">
    <location>
        <begin position="252"/>
        <end position="378"/>
    </location>
</feature>
<dbReference type="PANTHER" id="PTHR22981:SF7">
    <property type="entry name" value="3-HYDROXYISOBUTYRATE DEHYDROGENASE, MITOCHONDRIAL"/>
    <property type="match status" value="1"/>
</dbReference>
<dbReference type="GO" id="GO:0006574">
    <property type="term" value="P:L-valine catabolic process"/>
    <property type="evidence" value="ECO:0007669"/>
    <property type="project" value="UniProtKB-UniPathway"/>
</dbReference>
<evidence type="ECO:0000256" key="7">
    <source>
        <dbReference type="ARBA" id="ARBA00049197"/>
    </source>
</evidence>
<evidence type="ECO:0000256" key="4">
    <source>
        <dbReference type="ARBA" id="ARBA00022456"/>
    </source>
</evidence>
<dbReference type="EC" id="1.1.1.31" evidence="3"/>
<evidence type="ECO:0000259" key="8">
    <source>
        <dbReference type="Pfam" id="PF03446"/>
    </source>
</evidence>
<dbReference type="InterPro" id="IPR036291">
    <property type="entry name" value="NAD(P)-bd_dom_sf"/>
</dbReference>
<feature type="domain" description="6-phosphogluconate dehydrogenase NADP-binding" evidence="8">
    <location>
        <begin position="70"/>
        <end position="249"/>
    </location>
</feature>
<comment type="similarity">
    <text evidence="2">Belongs to the HIBADH-related family. 3-hydroxyisobutyrate dehydrogenase subfamily.</text>
</comment>
<dbReference type="UniPathway" id="UPA00362"/>
<dbReference type="PANTHER" id="PTHR22981">
    <property type="entry name" value="3-HYDROXYISOBUTYRATE DEHYDROGENASE-RELATED"/>
    <property type="match status" value="1"/>
</dbReference>
<dbReference type="GO" id="GO:0008442">
    <property type="term" value="F:3-hydroxyisobutyrate dehydrogenase activity"/>
    <property type="evidence" value="ECO:0007669"/>
    <property type="project" value="UniProtKB-EC"/>
</dbReference>
<feature type="non-terminal residue" evidence="10">
    <location>
        <position position="1"/>
    </location>
</feature>
<dbReference type="GO" id="GO:0051287">
    <property type="term" value="F:NAD binding"/>
    <property type="evidence" value="ECO:0007669"/>
    <property type="project" value="InterPro"/>
</dbReference>
<reference evidence="10" key="1">
    <citation type="submission" date="2015-08" db="EMBL/GenBank/DDBJ databases">
        <authorList>
            <person name="Babu N.S."/>
            <person name="Beckwith C.J."/>
            <person name="Beseler K.G."/>
            <person name="Brison A."/>
            <person name="Carone J.V."/>
            <person name="Caskin T.P."/>
            <person name="Diamond M."/>
            <person name="Durham M.E."/>
            <person name="Foxe J.M."/>
            <person name="Go M."/>
            <person name="Henderson B.A."/>
            <person name="Jones I.B."/>
            <person name="McGettigan J.A."/>
            <person name="Micheletti S.J."/>
            <person name="Nasrallah M.E."/>
            <person name="Ortiz D."/>
            <person name="Piller C.R."/>
            <person name="Privatt S.R."/>
            <person name="Schneider S.L."/>
            <person name="Sharp S."/>
            <person name="Smith T.C."/>
            <person name="Stanton J.D."/>
            <person name="Ullery H.E."/>
            <person name="Wilson R.J."/>
            <person name="Serrano M.G."/>
            <person name="Buck G."/>
            <person name="Lee V."/>
            <person name="Wang Y."/>
            <person name="Carvalho R."/>
            <person name="Voegtly L."/>
            <person name="Shi R."/>
            <person name="Duckworth R."/>
            <person name="Johnson A."/>
            <person name="Loviza R."/>
            <person name="Walstead R."/>
            <person name="Shah Z."/>
            <person name="Kiflezghi M."/>
            <person name="Wade K."/>
            <person name="Ball S.L."/>
            <person name="Bradley K.W."/>
            <person name="Asai D.J."/>
            <person name="Bowman C.A."/>
            <person name="Russell D.A."/>
            <person name="Pope W.H."/>
            <person name="Jacobs-Sera D."/>
            <person name="Hendrix R.W."/>
            <person name="Hatfull G.F."/>
        </authorList>
    </citation>
    <scope>NUCLEOTIDE SEQUENCE</scope>
</reference>
<dbReference type="EMBL" id="GDKF01009928">
    <property type="protein sequence ID" value="JAT68694.1"/>
    <property type="molecule type" value="Transcribed_RNA"/>
</dbReference>
<accession>A0A1D1ZNY6</accession>
<evidence type="ECO:0000256" key="6">
    <source>
        <dbReference type="ARBA" id="ARBA00023027"/>
    </source>
</evidence>
<sequence length="389" mass="39353">RMLTGLPTAEVPRGPRVANAKLHSAQYRLWKDSTFLEKALGIDLRSATPKSSYGGNHGPSLQLTSMPSLVGFIGIGNMGACMARNLLAAGYRVIVCDRSPKAVAALQQAGALQAETPAQLASTPGLKALVTMLPSSAAVRETYLGPTGIFSLPPRTLRPSLLIDSSTIDPLTSRDLAAAAARTTLHPDVVEGAAGAPSTAPAMLDAPVSGGVGGAAAGTLTFMVGGPAEAVARAQGLLGTMGRATVHCGEAGAGQAAKLCNNLVLGVSMAGVAEGLALGQRLGLDARNLTKIFNGSSARCWSADTYNPVPGVMEGVPASREYTGGFAAALMSKDLGLAQEAAAQCSAALPMTAAAAELYRQLATEAGPAIDFSGVYQHVYGGQAVAANS</sequence>
<comment type="catalytic activity">
    <reaction evidence="7">
        <text>3-hydroxy-2-methylpropanoate + NAD(+) = 2-methyl-3-oxopropanoate + NADH + H(+)</text>
        <dbReference type="Rhea" id="RHEA:17681"/>
        <dbReference type="ChEBI" id="CHEBI:11805"/>
        <dbReference type="ChEBI" id="CHEBI:15378"/>
        <dbReference type="ChEBI" id="CHEBI:57540"/>
        <dbReference type="ChEBI" id="CHEBI:57700"/>
        <dbReference type="ChEBI" id="CHEBI:57945"/>
        <dbReference type="EC" id="1.1.1.31"/>
    </reaction>
</comment>
<organism evidence="10">
    <name type="scientific">Auxenochlorella protothecoides</name>
    <name type="common">Green microalga</name>
    <name type="synonym">Chlorella protothecoides</name>
    <dbReference type="NCBI Taxonomy" id="3075"/>
    <lineage>
        <taxon>Eukaryota</taxon>
        <taxon>Viridiplantae</taxon>
        <taxon>Chlorophyta</taxon>
        <taxon>core chlorophytes</taxon>
        <taxon>Trebouxiophyceae</taxon>
        <taxon>Chlorellales</taxon>
        <taxon>Chlorellaceae</taxon>
        <taxon>Auxenochlorella</taxon>
    </lineage>
</organism>
<evidence type="ECO:0000256" key="3">
    <source>
        <dbReference type="ARBA" id="ARBA00012991"/>
    </source>
</evidence>
<gene>
    <name evidence="10" type="ORF">g.15270</name>
</gene>
<comment type="pathway">
    <text evidence="1">Amino-acid degradation; L-valine degradation.</text>
</comment>
<dbReference type="Gene3D" id="1.10.1040.10">
    <property type="entry name" value="N-(1-d-carboxylethyl)-l-norvaline Dehydrogenase, domain 2"/>
    <property type="match status" value="1"/>
</dbReference>
<proteinExistence type="inferred from homology"/>
<evidence type="ECO:0000256" key="5">
    <source>
        <dbReference type="ARBA" id="ARBA00023002"/>
    </source>
</evidence>
<evidence type="ECO:0000256" key="2">
    <source>
        <dbReference type="ARBA" id="ARBA00006013"/>
    </source>
</evidence>
<dbReference type="AlphaFoldDB" id="A0A1D1ZNY6"/>
<dbReference type="FunFam" id="1.10.1040.10:FF:000006">
    <property type="entry name" value="3-hydroxyisobutyrate dehydrogenase"/>
    <property type="match status" value="1"/>
</dbReference>
<keyword evidence="6" id="KW-0520">NAD</keyword>
<keyword evidence="5" id="KW-0560">Oxidoreductase</keyword>
<evidence type="ECO:0000259" key="9">
    <source>
        <dbReference type="Pfam" id="PF14833"/>
    </source>
</evidence>
<dbReference type="InterPro" id="IPR013328">
    <property type="entry name" value="6PGD_dom2"/>
</dbReference>
<dbReference type="Gene3D" id="3.40.50.720">
    <property type="entry name" value="NAD(P)-binding Rossmann-like Domain"/>
    <property type="match status" value="1"/>
</dbReference>
<evidence type="ECO:0000256" key="1">
    <source>
        <dbReference type="ARBA" id="ARBA00005109"/>
    </source>
</evidence>
<dbReference type="InterPro" id="IPR006115">
    <property type="entry name" value="6PGDH_NADP-bd"/>
</dbReference>
<dbReference type="GO" id="GO:0050661">
    <property type="term" value="F:NADP binding"/>
    <property type="evidence" value="ECO:0007669"/>
    <property type="project" value="InterPro"/>
</dbReference>